<keyword evidence="3 4" id="KW-0443">Lipid metabolism</keyword>
<evidence type="ECO:0000256" key="2">
    <source>
        <dbReference type="ARBA" id="ARBA00022963"/>
    </source>
</evidence>
<dbReference type="SUPFAM" id="SSF52151">
    <property type="entry name" value="FabD/lysophospholipase-like"/>
    <property type="match status" value="1"/>
</dbReference>
<dbReference type="PANTHER" id="PTHR14226:SF29">
    <property type="entry name" value="NEUROPATHY TARGET ESTERASE SWS"/>
    <property type="match status" value="1"/>
</dbReference>
<dbReference type="RefSeq" id="WP_082735042.1">
    <property type="nucleotide sequence ID" value="NZ_JBHSLU010000007.1"/>
</dbReference>
<protein>
    <submittedName>
        <fullName evidence="6">Patatin-like phospholipase family protein</fullName>
    </submittedName>
</protein>
<dbReference type="Proteomes" id="UP001596060">
    <property type="component" value="Unassembled WGS sequence"/>
</dbReference>
<keyword evidence="2 4" id="KW-0442">Lipid degradation</keyword>
<accession>A0ABW0NWG9</accession>
<keyword evidence="1 4" id="KW-0378">Hydrolase</keyword>
<comment type="caution">
    <text evidence="4">Lacks conserved residue(s) required for the propagation of feature annotation.</text>
</comment>
<dbReference type="Pfam" id="PF01734">
    <property type="entry name" value="Patatin"/>
    <property type="match status" value="1"/>
</dbReference>
<sequence length="300" mass="31911">MPRSEHRPPDATPQDAIAVRRQQPGQPELVLVLGAGGARGLSHIVVLEALDELGIRPALIAGCSMGAIVGAAYAAGLSGRDLREHVTASFRDRAKVIARLLDARIGKFTDLMRGLGNPVLIDGERMLDLFWPEAVPDRFEDLAIPFLATATDYHLHAEVALGRGPLTPAVAASLAIPGLIRPVVIEGRVLIDGGAINPLPYNRLMAPGRIVMAVDTSAPATISETRVPSPLEAILGVSQILTRTIVQRMIERQPPDILIRAGADGIGGLDFFKAKAILDASAAVKDEVKRRLTQALEQAS</sequence>
<dbReference type="PANTHER" id="PTHR14226">
    <property type="entry name" value="NEUROPATHY TARGET ESTERASE/SWISS CHEESE D.MELANOGASTER"/>
    <property type="match status" value="1"/>
</dbReference>
<name>A0ABW0NWG9_9HYPH</name>
<dbReference type="InterPro" id="IPR002641">
    <property type="entry name" value="PNPLA_dom"/>
</dbReference>
<evidence type="ECO:0000256" key="1">
    <source>
        <dbReference type="ARBA" id="ARBA00022801"/>
    </source>
</evidence>
<evidence type="ECO:0000313" key="7">
    <source>
        <dbReference type="Proteomes" id="UP001596060"/>
    </source>
</evidence>
<feature type="domain" description="PNPLA" evidence="5">
    <location>
        <begin position="31"/>
        <end position="205"/>
    </location>
</feature>
<evidence type="ECO:0000313" key="6">
    <source>
        <dbReference type="EMBL" id="MFC5504435.1"/>
    </source>
</evidence>
<dbReference type="InterPro" id="IPR050301">
    <property type="entry name" value="NTE"/>
</dbReference>
<feature type="active site" description="Proton acceptor" evidence="4">
    <location>
        <position position="192"/>
    </location>
</feature>
<dbReference type="InterPro" id="IPR016035">
    <property type="entry name" value="Acyl_Trfase/lysoPLipase"/>
</dbReference>
<keyword evidence="7" id="KW-1185">Reference proteome</keyword>
<evidence type="ECO:0000259" key="5">
    <source>
        <dbReference type="PROSITE" id="PS51635"/>
    </source>
</evidence>
<organism evidence="6 7">
    <name type="scientific">Bosea massiliensis</name>
    <dbReference type="NCBI Taxonomy" id="151419"/>
    <lineage>
        <taxon>Bacteria</taxon>
        <taxon>Pseudomonadati</taxon>
        <taxon>Pseudomonadota</taxon>
        <taxon>Alphaproteobacteria</taxon>
        <taxon>Hyphomicrobiales</taxon>
        <taxon>Boseaceae</taxon>
        <taxon>Bosea</taxon>
    </lineage>
</organism>
<evidence type="ECO:0000256" key="3">
    <source>
        <dbReference type="ARBA" id="ARBA00023098"/>
    </source>
</evidence>
<dbReference type="PROSITE" id="PS51635">
    <property type="entry name" value="PNPLA"/>
    <property type="match status" value="1"/>
</dbReference>
<feature type="active site" description="Nucleophile" evidence="4">
    <location>
        <position position="64"/>
    </location>
</feature>
<dbReference type="Gene3D" id="3.40.1090.10">
    <property type="entry name" value="Cytosolic phospholipase A2 catalytic domain"/>
    <property type="match status" value="2"/>
</dbReference>
<comment type="caution">
    <text evidence="6">The sequence shown here is derived from an EMBL/GenBank/DDBJ whole genome shotgun (WGS) entry which is preliminary data.</text>
</comment>
<feature type="short sequence motif" description="GXSXG" evidence="4">
    <location>
        <begin position="62"/>
        <end position="66"/>
    </location>
</feature>
<feature type="short sequence motif" description="DGA/G" evidence="4">
    <location>
        <begin position="192"/>
        <end position="194"/>
    </location>
</feature>
<evidence type="ECO:0000256" key="4">
    <source>
        <dbReference type="PROSITE-ProRule" id="PRU01161"/>
    </source>
</evidence>
<gene>
    <name evidence="6" type="ORF">ACFPN9_04105</name>
</gene>
<dbReference type="EMBL" id="JBHSLU010000007">
    <property type="protein sequence ID" value="MFC5504435.1"/>
    <property type="molecule type" value="Genomic_DNA"/>
</dbReference>
<reference evidence="7" key="1">
    <citation type="journal article" date="2019" name="Int. J. Syst. Evol. Microbiol.">
        <title>The Global Catalogue of Microorganisms (GCM) 10K type strain sequencing project: providing services to taxonomists for standard genome sequencing and annotation.</title>
        <authorList>
            <consortium name="The Broad Institute Genomics Platform"/>
            <consortium name="The Broad Institute Genome Sequencing Center for Infectious Disease"/>
            <person name="Wu L."/>
            <person name="Ma J."/>
        </authorList>
    </citation>
    <scope>NUCLEOTIDE SEQUENCE [LARGE SCALE GENOMIC DNA]</scope>
    <source>
        <strain evidence="7">CCUG 43117</strain>
    </source>
</reference>
<proteinExistence type="predicted"/>